<evidence type="ECO:0000313" key="2">
    <source>
        <dbReference type="Proteomes" id="UP001338309"/>
    </source>
</evidence>
<dbReference type="EMBL" id="BTPD01000011">
    <property type="protein sequence ID" value="GMQ30700.1"/>
    <property type="molecule type" value="Genomic_DNA"/>
</dbReference>
<evidence type="ECO:0000313" key="1">
    <source>
        <dbReference type="EMBL" id="GMQ30700.1"/>
    </source>
</evidence>
<proteinExistence type="predicted"/>
<dbReference type="RefSeq" id="WP_338225411.1">
    <property type="nucleotide sequence ID" value="NZ_BTPD01000011.1"/>
</dbReference>
<reference evidence="1 2" key="1">
    <citation type="submission" date="2023-08" db="EMBL/GenBank/DDBJ databases">
        <title>Draft genome sequence of Algoriphagus confluentis.</title>
        <authorList>
            <person name="Takatani N."/>
            <person name="Hosokawa M."/>
            <person name="Sawabe T."/>
        </authorList>
    </citation>
    <scope>NUCLEOTIDE SEQUENCE [LARGE SCALE GENOMIC DNA]</scope>
    <source>
        <strain evidence="1 2">NBRC 111222</strain>
    </source>
</reference>
<dbReference type="Gene3D" id="3.50.50.60">
    <property type="entry name" value="FAD/NAD(P)-binding domain"/>
    <property type="match status" value="1"/>
</dbReference>
<gene>
    <name evidence="1" type="ORF">Aconfl_33430</name>
</gene>
<dbReference type="PANTHER" id="PTHR10668:SF105">
    <property type="entry name" value="DEHYDROGENASE-RELATED"/>
    <property type="match status" value="1"/>
</dbReference>
<dbReference type="InterPro" id="IPR036188">
    <property type="entry name" value="FAD/NAD-bd_sf"/>
</dbReference>
<accession>A0ABQ6PTW4</accession>
<comment type="caution">
    <text evidence="1">The sequence shown here is derived from an EMBL/GenBank/DDBJ whole genome shotgun (WGS) entry which is preliminary data.</text>
</comment>
<sequence length="92" mass="9580">MKSVYVVIVIGSGPNRLGAAIQLQVLGLHVLVVEALPRVGVGSRTKDLTLPGFSHDLCSAFYPMGISSPFPSQIPLEKFGLGLSGGGCRTSI</sequence>
<dbReference type="PANTHER" id="PTHR10668">
    <property type="entry name" value="PHYTOENE DEHYDROGENASE"/>
    <property type="match status" value="1"/>
</dbReference>
<keyword evidence="2" id="KW-1185">Reference proteome</keyword>
<name>A0ABQ6PTW4_9BACT</name>
<protein>
    <submittedName>
        <fullName evidence="1">Uncharacterized protein</fullName>
    </submittedName>
</protein>
<dbReference type="Proteomes" id="UP001338309">
    <property type="component" value="Unassembled WGS sequence"/>
</dbReference>
<organism evidence="1 2">
    <name type="scientific">Algoriphagus confluentis</name>
    <dbReference type="NCBI Taxonomy" id="1697556"/>
    <lineage>
        <taxon>Bacteria</taxon>
        <taxon>Pseudomonadati</taxon>
        <taxon>Bacteroidota</taxon>
        <taxon>Cytophagia</taxon>
        <taxon>Cytophagales</taxon>
        <taxon>Cyclobacteriaceae</taxon>
        <taxon>Algoriphagus</taxon>
    </lineage>
</organism>
<dbReference type="Pfam" id="PF13450">
    <property type="entry name" value="NAD_binding_8"/>
    <property type="match status" value="1"/>
</dbReference>
<dbReference type="SUPFAM" id="SSF51905">
    <property type="entry name" value="FAD/NAD(P)-binding domain"/>
    <property type="match status" value="1"/>
</dbReference>